<feature type="transmembrane region" description="Helical" evidence="9">
    <location>
        <begin position="85"/>
        <end position="108"/>
    </location>
</feature>
<gene>
    <name evidence="11" type="ORF">ABL_03522</name>
</gene>
<dbReference type="VEuPathDB" id="FungiDB:ASPNIDRAFT2_1155390"/>
<evidence type="ECO:0000313" key="11">
    <source>
        <dbReference type="EMBL" id="GAQ40265.1"/>
    </source>
</evidence>
<feature type="transmembrane region" description="Helical" evidence="9">
    <location>
        <begin position="25"/>
        <end position="45"/>
    </location>
</feature>
<dbReference type="OrthoDB" id="10018191at2759"/>
<keyword evidence="6" id="KW-0804">Transcription</keyword>
<evidence type="ECO:0000256" key="6">
    <source>
        <dbReference type="ARBA" id="ARBA00023163"/>
    </source>
</evidence>
<protein>
    <recommendedName>
        <fullName evidence="10">Xylanolytic transcriptional activator regulatory domain-containing protein</fullName>
    </recommendedName>
</protein>
<evidence type="ECO:0000259" key="10">
    <source>
        <dbReference type="Pfam" id="PF04082"/>
    </source>
</evidence>
<feature type="transmembrane region" description="Helical" evidence="9">
    <location>
        <begin position="129"/>
        <end position="151"/>
    </location>
</feature>
<dbReference type="VEuPathDB" id="FungiDB:An15g07060"/>
<feature type="domain" description="Xylanolytic transcriptional activator regulatory" evidence="10">
    <location>
        <begin position="480"/>
        <end position="666"/>
    </location>
</feature>
<dbReference type="VEuPathDB" id="FungiDB:An08g10260"/>
<dbReference type="GO" id="GO:0006351">
    <property type="term" value="P:DNA-templated transcription"/>
    <property type="evidence" value="ECO:0007669"/>
    <property type="project" value="InterPro"/>
</dbReference>
<dbReference type="VEuPathDB" id="FungiDB:M747DRAFT_332340"/>
<dbReference type="AlphaFoldDB" id="A0A117DZ01"/>
<dbReference type="PANTHER" id="PTHR31465">
    <property type="entry name" value="PROTEIN RTA1-RELATED"/>
    <property type="match status" value="1"/>
</dbReference>
<dbReference type="GO" id="GO:0000324">
    <property type="term" value="C:fungal-type vacuole"/>
    <property type="evidence" value="ECO:0007669"/>
    <property type="project" value="TreeGrafter"/>
</dbReference>
<dbReference type="VEuPathDB" id="FungiDB:M747DRAFT_322133"/>
<evidence type="ECO:0000256" key="8">
    <source>
        <dbReference type="SAM" id="MobiDB-lite"/>
    </source>
</evidence>
<feature type="region of interest" description="Disordered" evidence="8">
    <location>
        <begin position="262"/>
        <end position="289"/>
    </location>
</feature>
<name>A0A117DZ01_ASPNG</name>
<reference evidence="12" key="1">
    <citation type="journal article" date="2016" name="Genome Announc.">
        <title>Draft genome sequence of Aspergillus niger strain An76.</title>
        <authorList>
            <person name="Gong W."/>
            <person name="Cheng Z."/>
            <person name="Zhang H."/>
            <person name="Liu L."/>
            <person name="Gao P."/>
            <person name="Wang L."/>
        </authorList>
    </citation>
    <scope>NUCLEOTIDE SEQUENCE [LARGE SCALE GENOMIC DNA]</scope>
    <source>
        <strain evidence="12">An76</strain>
    </source>
</reference>
<comment type="subcellular location">
    <subcellularLocation>
        <location evidence="1">Membrane</location>
        <topology evidence="1">Multi-pass membrane protein</topology>
    </subcellularLocation>
</comment>
<feature type="compositionally biased region" description="Polar residues" evidence="8">
    <location>
        <begin position="268"/>
        <end position="284"/>
    </location>
</feature>
<evidence type="ECO:0000313" key="12">
    <source>
        <dbReference type="Proteomes" id="UP000068243"/>
    </source>
</evidence>
<sequence>MSSTDDCTLSTCPLSMAYIDYLPNLPANVFFVAFFGLITVLQFGLGVWYRTWTFMIAMLPGLILEVLGYVGRIMLHDNPFDFNNFLLYLICLTLGPAFFSAAIYICLGKIVVIYGEGISRFRPRTYTRLFVSCDLLSLILQAVGGALASSAGDGDTSESDTGVNIMIAGLAFQVFSLLVFMVLASEFAYRVRKSPKSENDDFTSLRMSPKWKMFLYCLALATITIFIRSVFRVAELQGGFSSALANNETDLMVDVLRRHLKSHEKHSQNASPQPRASISGTPSRTVAEESTIISTPSHAAPRIHELLNDASLIVPSVPDQLISSTEPLQPQSATGMNLHDSVLQTDTDSWFLGADFDVNALDFSISSAISEWAQLPSTPHMVGSVGLAEEPRHSAPTSYAKGNGDESHPADIVRKRWFTCLSPPEVNQFVYRGPNRPGDSFPQGRIDADDNYRAGLSQRLKPRMHDEALPSAEQLNLFAKLFFSRFHSLFPVIHAPTFRPTAENSLLFLSICSIGSLFVGSSHAVAQGLRIFERLNKAILASWESILAHSRPDALSMVQAAILGQTYGILSGRPKDLVLADVLHGTFLDSCSTEQELIEQWHRWAEAEQRRRVEIALNIHDAELASLMHHEPIRKHRFAQYPLLASEPMFMAPTAARWANIYKESPSFTKLSPTPDLHFHSAGNDSRFAVYSVLESINAHVIEARLSGTLDRGTSQDLSSLLMHWWSKYSSQYIQDEEEDPFSLPVLWHSIYMSLYSDMDVLERAVGRNGHAAATESHHTVQVWAGSLDASKCLVHALLIQRYLERMRISSEPAIHVPGALFSAALAWLCFTRIGQQQSINLKAFDAPEIQLLGSETALQEAQGQAFGDSAFADVNHLHRLIDLLHRFGRWTISKTFATVLCTALEEVREE</sequence>
<dbReference type="VEuPathDB" id="FungiDB:ATCC64974_27300"/>
<accession>A0A117DZ01</accession>
<dbReference type="PANTHER" id="PTHR31465:SF9">
    <property type="entry name" value="SPHINGOID LONG-CHAIN BASE TRANSPORTER RSB1"/>
    <property type="match status" value="1"/>
</dbReference>
<dbReference type="EMBL" id="BCMY01000005">
    <property type="protein sequence ID" value="GAQ40265.1"/>
    <property type="molecule type" value="Genomic_DNA"/>
</dbReference>
<dbReference type="GO" id="GO:0003677">
    <property type="term" value="F:DNA binding"/>
    <property type="evidence" value="ECO:0007669"/>
    <property type="project" value="InterPro"/>
</dbReference>
<dbReference type="Pfam" id="PF04479">
    <property type="entry name" value="RTA1"/>
    <property type="match status" value="1"/>
</dbReference>
<dbReference type="InterPro" id="IPR007568">
    <property type="entry name" value="RTA1"/>
</dbReference>
<feature type="transmembrane region" description="Helical" evidence="9">
    <location>
        <begin position="52"/>
        <end position="73"/>
    </location>
</feature>
<dbReference type="Pfam" id="PF04082">
    <property type="entry name" value="Fungal_trans"/>
    <property type="match status" value="1"/>
</dbReference>
<dbReference type="VEuPathDB" id="FungiDB:ATCC64974_98590"/>
<evidence type="ECO:0000256" key="9">
    <source>
        <dbReference type="SAM" id="Phobius"/>
    </source>
</evidence>
<dbReference type="GO" id="GO:0008270">
    <property type="term" value="F:zinc ion binding"/>
    <property type="evidence" value="ECO:0007669"/>
    <property type="project" value="InterPro"/>
</dbReference>
<keyword evidence="7" id="KW-0539">Nucleus</keyword>
<dbReference type="InterPro" id="IPR007219">
    <property type="entry name" value="XnlR_reg_dom"/>
</dbReference>
<evidence type="ECO:0000256" key="3">
    <source>
        <dbReference type="ARBA" id="ARBA00022989"/>
    </source>
</evidence>
<evidence type="ECO:0000256" key="5">
    <source>
        <dbReference type="ARBA" id="ARBA00023136"/>
    </source>
</evidence>
<feature type="transmembrane region" description="Helical" evidence="9">
    <location>
        <begin position="163"/>
        <end position="184"/>
    </location>
</feature>
<proteinExistence type="predicted"/>
<keyword evidence="3 9" id="KW-1133">Transmembrane helix</keyword>
<keyword evidence="5 9" id="KW-0472">Membrane</keyword>
<keyword evidence="2 9" id="KW-0812">Transmembrane</keyword>
<keyword evidence="4" id="KW-0805">Transcription regulation</keyword>
<evidence type="ECO:0000256" key="2">
    <source>
        <dbReference type="ARBA" id="ARBA00022692"/>
    </source>
</evidence>
<evidence type="ECO:0000256" key="7">
    <source>
        <dbReference type="ARBA" id="ARBA00023242"/>
    </source>
</evidence>
<dbReference type="VEuPathDB" id="FungiDB:ASPNIDRAFT2_1151175"/>
<evidence type="ECO:0000256" key="4">
    <source>
        <dbReference type="ARBA" id="ARBA00023015"/>
    </source>
</evidence>
<comment type="caution">
    <text evidence="11">The sequence shown here is derived from an EMBL/GenBank/DDBJ whole genome shotgun (WGS) entry which is preliminary data.</text>
</comment>
<dbReference type="GO" id="GO:0005886">
    <property type="term" value="C:plasma membrane"/>
    <property type="evidence" value="ECO:0007669"/>
    <property type="project" value="TreeGrafter"/>
</dbReference>
<evidence type="ECO:0000256" key="1">
    <source>
        <dbReference type="ARBA" id="ARBA00004141"/>
    </source>
</evidence>
<dbReference type="Proteomes" id="UP000068243">
    <property type="component" value="Unassembled WGS sequence"/>
</dbReference>
<dbReference type="CDD" id="cd12148">
    <property type="entry name" value="fungal_TF_MHR"/>
    <property type="match status" value="1"/>
</dbReference>
<organism evidence="11 12">
    <name type="scientific">Aspergillus niger</name>
    <dbReference type="NCBI Taxonomy" id="5061"/>
    <lineage>
        <taxon>Eukaryota</taxon>
        <taxon>Fungi</taxon>
        <taxon>Dikarya</taxon>
        <taxon>Ascomycota</taxon>
        <taxon>Pezizomycotina</taxon>
        <taxon>Eurotiomycetes</taxon>
        <taxon>Eurotiomycetidae</taxon>
        <taxon>Eurotiales</taxon>
        <taxon>Aspergillaceae</taxon>
        <taxon>Aspergillus</taxon>
        <taxon>Aspergillus subgen. Circumdati</taxon>
    </lineage>
</organism>
<feature type="transmembrane region" description="Helical" evidence="9">
    <location>
        <begin position="213"/>
        <end position="231"/>
    </location>
</feature>